<proteinExistence type="inferred from homology"/>
<dbReference type="SUPFAM" id="SSF48264">
    <property type="entry name" value="Cytochrome P450"/>
    <property type="match status" value="1"/>
</dbReference>
<feature type="non-terminal residue" evidence="8">
    <location>
        <position position="1"/>
    </location>
</feature>
<keyword evidence="7" id="KW-0503">Monooxygenase</keyword>
<keyword evidence="4" id="KW-0479">Metal-binding</keyword>
<evidence type="ECO:0000313" key="9">
    <source>
        <dbReference type="Proteomes" id="UP001432027"/>
    </source>
</evidence>
<evidence type="ECO:0000256" key="1">
    <source>
        <dbReference type="ARBA" id="ARBA00001971"/>
    </source>
</evidence>
<accession>A0AAV5TBV4</accession>
<evidence type="ECO:0008006" key="10">
    <source>
        <dbReference type="Google" id="ProtNLM"/>
    </source>
</evidence>
<gene>
    <name evidence="8" type="ORF">PENTCL1PPCAC_14954</name>
</gene>
<comment type="caution">
    <text evidence="8">The sequence shown here is derived from an EMBL/GenBank/DDBJ whole genome shotgun (WGS) entry which is preliminary data.</text>
</comment>
<keyword evidence="9" id="KW-1185">Reference proteome</keyword>
<keyword evidence="5" id="KW-0560">Oxidoreductase</keyword>
<dbReference type="AlphaFoldDB" id="A0AAV5TBV4"/>
<evidence type="ECO:0000256" key="5">
    <source>
        <dbReference type="ARBA" id="ARBA00023002"/>
    </source>
</evidence>
<sequence length="210" mass="24273">LLIRRMKRLSAAIPGDEGLRIFGNLFEIELDPQVTPFRLVERMNKMVKETGGQLMKLWFLGDNVYIPTNGQTLKYILDSNEEITKGDEYNFIIPWLGTGLLTSTGNKWRSRRKMLTPTFHFTMLEGYIATMNRHAKICVELLENRANGRNVDMFPVVKMCALDIICETTMGKELDSQRHPNQPYVEAIVNLMSLATAITMKVWLRPRFMR</sequence>
<dbReference type="GO" id="GO:0005506">
    <property type="term" value="F:iron ion binding"/>
    <property type="evidence" value="ECO:0007669"/>
    <property type="project" value="InterPro"/>
</dbReference>
<evidence type="ECO:0000256" key="3">
    <source>
        <dbReference type="ARBA" id="ARBA00022617"/>
    </source>
</evidence>
<organism evidence="8 9">
    <name type="scientific">Pristionchus entomophagus</name>
    <dbReference type="NCBI Taxonomy" id="358040"/>
    <lineage>
        <taxon>Eukaryota</taxon>
        <taxon>Metazoa</taxon>
        <taxon>Ecdysozoa</taxon>
        <taxon>Nematoda</taxon>
        <taxon>Chromadorea</taxon>
        <taxon>Rhabditida</taxon>
        <taxon>Rhabditina</taxon>
        <taxon>Diplogasteromorpha</taxon>
        <taxon>Diplogasteroidea</taxon>
        <taxon>Neodiplogasteridae</taxon>
        <taxon>Pristionchus</taxon>
    </lineage>
</organism>
<dbReference type="GO" id="GO:0016705">
    <property type="term" value="F:oxidoreductase activity, acting on paired donors, with incorporation or reduction of molecular oxygen"/>
    <property type="evidence" value="ECO:0007669"/>
    <property type="project" value="InterPro"/>
</dbReference>
<dbReference type="InterPro" id="IPR002402">
    <property type="entry name" value="Cyt_P450_E_grp-II"/>
</dbReference>
<dbReference type="PANTHER" id="PTHR24291:SF130">
    <property type="entry name" value="CYTOCHROME P450 FAMILY"/>
    <property type="match status" value="1"/>
</dbReference>
<dbReference type="Proteomes" id="UP001432027">
    <property type="component" value="Unassembled WGS sequence"/>
</dbReference>
<dbReference type="EMBL" id="BTSX01000004">
    <property type="protein sequence ID" value="GMS92779.1"/>
    <property type="molecule type" value="Genomic_DNA"/>
</dbReference>
<dbReference type="PANTHER" id="PTHR24291">
    <property type="entry name" value="CYTOCHROME P450 FAMILY 4"/>
    <property type="match status" value="1"/>
</dbReference>
<dbReference type="InterPro" id="IPR001128">
    <property type="entry name" value="Cyt_P450"/>
</dbReference>
<dbReference type="Gene3D" id="1.10.630.10">
    <property type="entry name" value="Cytochrome P450"/>
    <property type="match status" value="1"/>
</dbReference>
<dbReference type="InterPro" id="IPR050196">
    <property type="entry name" value="Cytochrome_P450_Monoox"/>
</dbReference>
<evidence type="ECO:0000256" key="2">
    <source>
        <dbReference type="ARBA" id="ARBA00010617"/>
    </source>
</evidence>
<dbReference type="GO" id="GO:0020037">
    <property type="term" value="F:heme binding"/>
    <property type="evidence" value="ECO:0007669"/>
    <property type="project" value="InterPro"/>
</dbReference>
<dbReference type="InterPro" id="IPR036396">
    <property type="entry name" value="Cyt_P450_sf"/>
</dbReference>
<dbReference type="Pfam" id="PF00067">
    <property type="entry name" value="p450"/>
    <property type="match status" value="1"/>
</dbReference>
<name>A0AAV5TBV4_9BILA</name>
<comment type="similarity">
    <text evidence="2">Belongs to the cytochrome P450 family.</text>
</comment>
<protein>
    <recommendedName>
        <fullName evidence="10">Cytochrome P450</fullName>
    </recommendedName>
</protein>
<dbReference type="PRINTS" id="PR00464">
    <property type="entry name" value="EP450II"/>
</dbReference>
<keyword evidence="3" id="KW-0349">Heme</keyword>
<reference evidence="8" key="1">
    <citation type="submission" date="2023-10" db="EMBL/GenBank/DDBJ databases">
        <title>Genome assembly of Pristionchus species.</title>
        <authorList>
            <person name="Yoshida K."/>
            <person name="Sommer R.J."/>
        </authorList>
    </citation>
    <scope>NUCLEOTIDE SEQUENCE</scope>
    <source>
        <strain evidence="8">RS0144</strain>
    </source>
</reference>
<evidence type="ECO:0000256" key="4">
    <source>
        <dbReference type="ARBA" id="ARBA00022723"/>
    </source>
</evidence>
<dbReference type="GO" id="GO:0004497">
    <property type="term" value="F:monooxygenase activity"/>
    <property type="evidence" value="ECO:0007669"/>
    <property type="project" value="UniProtKB-KW"/>
</dbReference>
<keyword evidence="6" id="KW-0408">Iron</keyword>
<comment type="cofactor">
    <cofactor evidence="1">
        <name>heme</name>
        <dbReference type="ChEBI" id="CHEBI:30413"/>
    </cofactor>
</comment>
<evidence type="ECO:0000256" key="6">
    <source>
        <dbReference type="ARBA" id="ARBA00023004"/>
    </source>
</evidence>
<evidence type="ECO:0000256" key="7">
    <source>
        <dbReference type="ARBA" id="ARBA00023033"/>
    </source>
</evidence>
<evidence type="ECO:0000313" key="8">
    <source>
        <dbReference type="EMBL" id="GMS92779.1"/>
    </source>
</evidence>